<evidence type="ECO:0000259" key="5">
    <source>
        <dbReference type="Pfam" id="PF00891"/>
    </source>
</evidence>
<dbReference type="Pfam" id="PF00891">
    <property type="entry name" value="Methyltransf_2"/>
    <property type="match status" value="1"/>
</dbReference>
<dbReference type="CDD" id="cd02440">
    <property type="entry name" value="AdoMet_MTases"/>
    <property type="match status" value="1"/>
</dbReference>
<feature type="active site" description="Proton acceptor" evidence="4">
    <location>
        <position position="280"/>
    </location>
</feature>
<dbReference type="PANTHER" id="PTHR43712:SF2">
    <property type="entry name" value="O-METHYLTRANSFERASE CICE"/>
    <property type="match status" value="1"/>
</dbReference>
<evidence type="ECO:0000313" key="7">
    <source>
        <dbReference type="EMBL" id="SPP63122.1"/>
    </source>
</evidence>
<dbReference type="InterPro" id="IPR036388">
    <property type="entry name" value="WH-like_DNA-bd_sf"/>
</dbReference>
<keyword evidence="1 7" id="KW-0489">Methyltransferase</keyword>
<protein>
    <submittedName>
        <fullName evidence="7">Tetracenomycin polyketide synthesis 8-O-methyl transferase TcmO</fullName>
        <ecNumber evidence="7">2.1.1.-</ecNumber>
    </submittedName>
</protein>
<evidence type="ECO:0000256" key="2">
    <source>
        <dbReference type="ARBA" id="ARBA00022679"/>
    </source>
</evidence>
<dbReference type="InterPro" id="IPR012967">
    <property type="entry name" value="COMT_dimerisation"/>
</dbReference>
<dbReference type="EMBL" id="OUNR01000001">
    <property type="protein sequence ID" value="SPP63122.1"/>
    <property type="molecule type" value="Genomic_DNA"/>
</dbReference>
<dbReference type="Pfam" id="PF08100">
    <property type="entry name" value="Dimerisation"/>
    <property type="match status" value="1"/>
</dbReference>
<dbReference type="EC" id="2.1.1.-" evidence="7"/>
<keyword evidence="2 7" id="KW-0808">Transferase</keyword>
<feature type="domain" description="O-methyltransferase dimerisation" evidence="6">
    <location>
        <begin position="46"/>
        <end position="121"/>
    </location>
</feature>
<dbReference type="SUPFAM" id="SSF46785">
    <property type="entry name" value="Winged helix' DNA-binding domain"/>
    <property type="match status" value="1"/>
</dbReference>
<dbReference type="GO" id="GO:0046983">
    <property type="term" value="F:protein dimerization activity"/>
    <property type="evidence" value="ECO:0007669"/>
    <property type="project" value="InterPro"/>
</dbReference>
<accession>A0A330L2N3</accession>
<dbReference type="GO" id="GO:0032259">
    <property type="term" value="P:methylation"/>
    <property type="evidence" value="ECO:0007669"/>
    <property type="project" value="UniProtKB-KW"/>
</dbReference>
<dbReference type="PANTHER" id="PTHR43712">
    <property type="entry name" value="PUTATIVE (AFU_ORTHOLOGUE AFUA_4G14580)-RELATED"/>
    <property type="match status" value="1"/>
</dbReference>
<keyword evidence="8" id="KW-1185">Reference proteome</keyword>
<reference evidence="8" key="1">
    <citation type="submission" date="2018-04" db="EMBL/GenBank/DDBJ databases">
        <authorList>
            <person name="Lucker S."/>
            <person name="Sakoula D."/>
        </authorList>
    </citation>
    <scope>NUCLEOTIDE SEQUENCE [LARGE SCALE GENOMIC DNA]</scope>
</reference>
<evidence type="ECO:0000256" key="3">
    <source>
        <dbReference type="ARBA" id="ARBA00022691"/>
    </source>
</evidence>
<sequence length="371" mass="40640">MPHLSRKILRLGCRSGGISGGLTAGMMLSRKDRSVAKRSLSPAKVMELGTGFFGSKTLLSAIELGLFTELAKGARTLEELTARLNLHPRSARDFFDALVALGMLKRTGTRYANTPETALFLDRAKPSYIGGILEMCNARLYRFWGSLTDGLRTGQPQNEVKTGGDFFGTLYSDPQRLEGFLKAMTGLSIGAGREIAAQFPWKKYKTFADVGCAQGGVAVEIALAHKHLSGLGMDLPVVRPVFEDYAQTKGVAKRLTFHPGNFFKEPLPNVDVIIMGHILHDWNLDEKRMLLRKTYEALPPNGAVIIHEALIDDARKTNAFGLLMSLNMLIETPGGFDFTGADCSRWMKEAGFKKAKVERLAGPDGIVVGYK</sequence>
<evidence type="ECO:0000259" key="6">
    <source>
        <dbReference type="Pfam" id="PF08100"/>
    </source>
</evidence>
<dbReference type="InterPro" id="IPR001077">
    <property type="entry name" value="COMT_C"/>
</dbReference>
<dbReference type="PIRSF" id="PIRSF005739">
    <property type="entry name" value="O-mtase"/>
    <property type="match status" value="1"/>
</dbReference>
<organism evidence="7 8">
    <name type="scientific">Nitrospira lenta</name>
    <dbReference type="NCBI Taxonomy" id="1436998"/>
    <lineage>
        <taxon>Bacteria</taxon>
        <taxon>Pseudomonadati</taxon>
        <taxon>Nitrospirota</taxon>
        <taxon>Nitrospiria</taxon>
        <taxon>Nitrospirales</taxon>
        <taxon>Nitrospiraceae</taxon>
        <taxon>Nitrospira</taxon>
    </lineage>
</organism>
<proteinExistence type="predicted"/>
<dbReference type="InterPro" id="IPR029063">
    <property type="entry name" value="SAM-dependent_MTases_sf"/>
</dbReference>
<keyword evidence="3" id="KW-0949">S-adenosyl-L-methionine</keyword>
<feature type="domain" description="O-methyltransferase C-terminal" evidence="5">
    <location>
        <begin position="144"/>
        <end position="353"/>
    </location>
</feature>
<dbReference type="PROSITE" id="PS51683">
    <property type="entry name" value="SAM_OMT_II"/>
    <property type="match status" value="1"/>
</dbReference>
<evidence type="ECO:0000256" key="4">
    <source>
        <dbReference type="PIRSR" id="PIRSR005739-1"/>
    </source>
</evidence>
<dbReference type="InParanoid" id="A0A330L2N3"/>
<evidence type="ECO:0000313" key="8">
    <source>
        <dbReference type="Proteomes" id="UP000248168"/>
    </source>
</evidence>
<gene>
    <name evidence="7" type="primary">tcmO</name>
    <name evidence="7" type="ORF">NITLEN_10208</name>
</gene>
<dbReference type="AlphaFoldDB" id="A0A330L2N3"/>
<dbReference type="InterPro" id="IPR036390">
    <property type="entry name" value="WH_DNA-bd_sf"/>
</dbReference>
<dbReference type="Gene3D" id="3.40.50.150">
    <property type="entry name" value="Vaccinia Virus protein VP39"/>
    <property type="match status" value="1"/>
</dbReference>
<dbReference type="SUPFAM" id="SSF53335">
    <property type="entry name" value="S-adenosyl-L-methionine-dependent methyltransferases"/>
    <property type="match status" value="1"/>
</dbReference>
<name>A0A330L2N3_9BACT</name>
<dbReference type="InterPro" id="IPR016461">
    <property type="entry name" value="COMT-like"/>
</dbReference>
<evidence type="ECO:0000256" key="1">
    <source>
        <dbReference type="ARBA" id="ARBA00022603"/>
    </source>
</evidence>
<dbReference type="GO" id="GO:0008171">
    <property type="term" value="F:O-methyltransferase activity"/>
    <property type="evidence" value="ECO:0007669"/>
    <property type="project" value="InterPro"/>
</dbReference>
<dbReference type="Proteomes" id="UP000248168">
    <property type="component" value="Unassembled WGS sequence"/>
</dbReference>
<dbReference type="Gene3D" id="1.10.10.10">
    <property type="entry name" value="Winged helix-like DNA-binding domain superfamily/Winged helix DNA-binding domain"/>
    <property type="match status" value="1"/>
</dbReference>